<dbReference type="AlphaFoldDB" id="A0A1Y2CX67"/>
<dbReference type="OrthoDB" id="10357713at2759"/>
<gene>
    <name evidence="3" type="ORF">BCR33DRAFT_834365</name>
</gene>
<feature type="region of interest" description="Disordered" evidence="1">
    <location>
        <begin position="165"/>
        <end position="201"/>
    </location>
</feature>
<keyword evidence="4" id="KW-1185">Reference proteome</keyword>
<feature type="chain" id="PRO_5012327504" evidence="2">
    <location>
        <begin position="20"/>
        <end position="221"/>
    </location>
</feature>
<accession>A0A1Y2CX67</accession>
<keyword evidence="2" id="KW-0732">Signal</keyword>
<evidence type="ECO:0000313" key="3">
    <source>
        <dbReference type="EMBL" id="ORY51622.1"/>
    </source>
</evidence>
<dbReference type="EMBL" id="MCGO01000005">
    <property type="protein sequence ID" value="ORY51622.1"/>
    <property type="molecule type" value="Genomic_DNA"/>
</dbReference>
<evidence type="ECO:0000256" key="1">
    <source>
        <dbReference type="SAM" id="MobiDB-lite"/>
    </source>
</evidence>
<name>A0A1Y2CX67_9FUNG</name>
<proteinExistence type="predicted"/>
<protein>
    <submittedName>
        <fullName evidence="3">Uncharacterized protein</fullName>
    </submittedName>
</protein>
<sequence>MKFSSTLLFVTATVLQALASPVSGDEKHYELEDKHGSFDSVYYAQGYSDYDNAFHEVTYFKENVNGYNAKEHENYHTNEYYTKDMSNHEDKHAENYEAEDNYDHKHYKRDDDSTKYTEYGVDQKEEKYSDFVVEEYYNDGRHVYDQETKYAEKYKSYDDKYYRRDSYSDPVKESYDTDNHNEYKYGDKEEDKDYTKSDEKYSNGNEKKQIINFIVFIFRIL</sequence>
<reference evidence="3 4" key="1">
    <citation type="submission" date="2016-07" db="EMBL/GenBank/DDBJ databases">
        <title>Pervasive Adenine N6-methylation of Active Genes in Fungi.</title>
        <authorList>
            <consortium name="DOE Joint Genome Institute"/>
            <person name="Mondo S.J."/>
            <person name="Dannebaum R.O."/>
            <person name="Kuo R.C."/>
            <person name="Labutti K."/>
            <person name="Haridas S."/>
            <person name="Kuo A."/>
            <person name="Salamov A."/>
            <person name="Ahrendt S.R."/>
            <person name="Lipzen A."/>
            <person name="Sullivan W."/>
            <person name="Andreopoulos W.B."/>
            <person name="Clum A."/>
            <person name="Lindquist E."/>
            <person name="Daum C."/>
            <person name="Ramamoorthy G.K."/>
            <person name="Gryganskyi A."/>
            <person name="Culley D."/>
            <person name="Magnuson J.K."/>
            <person name="James T.Y."/>
            <person name="O'Malley M.A."/>
            <person name="Stajich J.E."/>
            <person name="Spatafora J.W."/>
            <person name="Visel A."/>
            <person name="Grigoriev I.V."/>
        </authorList>
    </citation>
    <scope>NUCLEOTIDE SEQUENCE [LARGE SCALE GENOMIC DNA]</scope>
    <source>
        <strain evidence="3 4">JEL800</strain>
    </source>
</reference>
<evidence type="ECO:0000256" key="2">
    <source>
        <dbReference type="SAM" id="SignalP"/>
    </source>
</evidence>
<comment type="caution">
    <text evidence="3">The sequence shown here is derived from an EMBL/GenBank/DDBJ whole genome shotgun (WGS) entry which is preliminary data.</text>
</comment>
<evidence type="ECO:0000313" key="4">
    <source>
        <dbReference type="Proteomes" id="UP000193642"/>
    </source>
</evidence>
<dbReference type="Proteomes" id="UP000193642">
    <property type="component" value="Unassembled WGS sequence"/>
</dbReference>
<feature type="signal peptide" evidence="2">
    <location>
        <begin position="1"/>
        <end position="19"/>
    </location>
</feature>
<organism evidence="3 4">
    <name type="scientific">Rhizoclosmatium globosum</name>
    <dbReference type="NCBI Taxonomy" id="329046"/>
    <lineage>
        <taxon>Eukaryota</taxon>
        <taxon>Fungi</taxon>
        <taxon>Fungi incertae sedis</taxon>
        <taxon>Chytridiomycota</taxon>
        <taxon>Chytridiomycota incertae sedis</taxon>
        <taxon>Chytridiomycetes</taxon>
        <taxon>Chytridiales</taxon>
        <taxon>Chytriomycetaceae</taxon>
        <taxon>Rhizoclosmatium</taxon>
    </lineage>
</organism>